<dbReference type="EMBL" id="FPHE01000003">
    <property type="protein sequence ID" value="SFV50348.1"/>
    <property type="molecule type" value="Genomic_DNA"/>
</dbReference>
<evidence type="ECO:0000313" key="1">
    <source>
        <dbReference type="EMBL" id="SFV50348.1"/>
    </source>
</evidence>
<gene>
    <name evidence="1" type="ORF">MNB_SV-12-1825</name>
</gene>
<accession>A0A1W1BAA3</accession>
<name>A0A1W1BAA3_9ZZZZ</name>
<proteinExistence type="predicted"/>
<protein>
    <submittedName>
        <fullName evidence="1">Uncharacterized protein</fullName>
    </submittedName>
</protein>
<dbReference type="AlphaFoldDB" id="A0A1W1BAA3"/>
<sequence length="39" mass="4550">MLYSILYWENVMYKNNEANSSVRAKRGKKGENLALTMLL</sequence>
<reference evidence="1" key="1">
    <citation type="submission" date="2016-10" db="EMBL/GenBank/DDBJ databases">
        <authorList>
            <person name="de Groot N.N."/>
        </authorList>
    </citation>
    <scope>NUCLEOTIDE SEQUENCE</scope>
</reference>
<organism evidence="1">
    <name type="scientific">hydrothermal vent metagenome</name>
    <dbReference type="NCBI Taxonomy" id="652676"/>
    <lineage>
        <taxon>unclassified sequences</taxon>
        <taxon>metagenomes</taxon>
        <taxon>ecological metagenomes</taxon>
    </lineage>
</organism>